<sequence length="844" mass="89352">MQRGKLRIFLGAAPGAGKTYAMLEEARRLQEQGADVVIGAVADHGRAGTAALTAGLESVPPPADGSGPAAGELDLDKLIARAPEIALIDDFAHVNRPGGRHERRWQDVEDVLAAGIDVLSTLDIRHLASLADAVAAVTGVRQDETVPDEVVRRADQIELVDIAPEMLRQRISQGKVYPAEQVDAALSNYFRVGNLTALRELALLWLADRVEEGLEAYRAQEGISNTWPARERVVVGLSGGPEGQVLIRRAARILSRLSGGELHAVHVSTTDGRTAGSPKELEQQRRLTRELGGTYHAVTGEDPAETLLDFARGINATQIVVGISRRKGLARLRGGRGTGARVVQGSGDIDVHMVSHDQVGQGARQAPPRDLGRTRTRAGAVLAAVLPPLLQVILGVIPGESFATDMLIQLCGTIAVALLGGLWPAVTAAVAASMIVTYFAVPPTGTWSVSDPEHVLTLAVFLAVGTVVSLVVGYSARLAREAARVRAEAAILDEVSRGVLAAEDSVAGFLDQVRGLFRVDGAALYTRRLQPDGRARWELSVAGGTAAPDDPADADTVEPVDDEHLLGLTGRTLSQRERQLLAAVIPHLLAIQQHQQLAASRQENLRLAEGNKMRTSVLRAVSHDLRTPLAGIKLAVSSLRQDAVRLPPADEQELLATIESYADRLDSLVGNLLDMSRITAESVQPLLHPLSWREAVEAALASFPPDRVRVELAPNMPPVDADAGMLERVIANIVENALKYAADSDIVITGAVGGMGAATIDGRPASELRIIDHGQGVPAAAVVEMFRPFQRLDDVPGGTGVGLGLAVAKGFTETMGGRLLAEQTPGGGLTMVIRLPLSTGDPAD</sequence>
<dbReference type="InterPro" id="IPR036097">
    <property type="entry name" value="HisK_dim/P_sf"/>
</dbReference>
<comment type="caution">
    <text evidence="16">The sequence shown here is derived from an EMBL/GenBank/DDBJ whole genome shotgun (WGS) entry which is preliminary data.</text>
</comment>
<dbReference type="SUPFAM" id="SSF55874">
    <property type="entry name" value="ATPase domain of HSP90 chaperone/DNA topoisomerase II/histidine kinase"/>
    <property type="match status" value="1"/>
</dbReference>
<evidence type="ECO:0000259" key="15">
    <source>
        <dbReference type="PROSITE" id="PS50109"/>
    </source>
</evidence>
<keyword evidence="10" id="KW-0067">ATP-binding</keyword>
<organism evidence="16 17">
    <name type="scientific">Arthrobacter mobilis</name>
    <dbReference type="NCBI Taxonomy" id="2724944"/>
    <lineage>
        <taxon>Bacteria</taxon>
        <taxon>Bacillati</taxon>
        <taxon>Actinomycetota</taxon>
        <taxon>Actinomycetes</taxon>
        <taxon>Micrococcales</taxon>
        <taxon>Micrococcaceae</taxon>
        <taxon>Arthrobacter</taxon>
    </lineage>
</organism>
<dbReference type="InterPro" id="IPR004358">
    <property type="entry name" value="Sig_transdc_His_kin-like_C"/>
</dbReference>
<dbReference type="Pfam" id="PF00582">
    <property type="entry name" value="Usp"/>
    <property type="match status" value="1"/>
</dbReference>
<dbReference type="EMBL" id="JAAZSQ010000012">
    <property type="protein sequence ID" value="NKX55435.1"/>
    <property type="molecule type" value="Genomic_DNA"/>
</dbReference>
<dbReference type="PROSITE" id="PS50109">
    <property type="entry name" value="HIS_KIN"/>
    <property type="match status" value="1"/>
</dbReference>
<evidence type="ECO:0000256" key="12">
    <source>
        <dbReference type="ARBA" id="ARBA00023012"/>
    </source>
</evidence>
<feature type="transmembrane region" description="Helical" evidence="14">
    <location>
        <begin position="455"/>
        <end position="476"/>
    </location>
</feature>
<dbReference type="SMART" id="SM00387">
    <property type="entry name" value="HATPase_c"/>
    <property type="match status" value="1"/>
</dbReference>
<dbReference type="Pfam" id="PF00512">
    <property type="entry name" value="HisKA"/>
    <property type="match status" value="1"/>
</dbReference>
<dbReference type="InterPro" id="IPR036890">
    <property type="entry name" value="HATPase_C_sf"/>
</dbReference>
<evidence type="ECO:0000256" key="6">
    <source>
        <dbReference type="ARBA" id="ARBA00022679"/>
    </source>
</evidence>
<dbReference type="EC" id="2.7.13.3" evidence="4"/>
<gene>
    <name evidence="16" type="ORF">HGG74_12980</name>
</gene>
<accession>A0A7X6K583</accession>
<keyword evidence="6" id="KW-0808">Transferase</keyword>
<dbReference type="InterPro" id="IPR014729">
    <property type="entry name" value="Rossmann-like_a/b/a_fold"/>
</dbReference>
<dbReference type="GO" id="GO:0005524">
    <property type="term" value="F:ATP binding"/>
    <property type="evidence" value="ECO:0007669"/>
    <property type="project" value="UniProtKB-KW"/>
</dbReference>
<dbReference type="Proteomes" id="UP000544090">
    <property type="component" value="Unassembled WGS sequence"/>
</dbReference>
<keyword evidence="5" id="KW-0597">Phosphoprotein</keyword>
<dbReference type="SMART" id="SM00388">
    <property type="entry name" value="HisKA"/>
    <property type="match status" value="1"/>
</dbReference>
<feature type="domain" description="Histidine kinase" evidence="15">
    <location>
        <begin position="620"/>
        <end position="839"/>
    </location>
</feature>
<protein>
    <recommendedName>
        <fullName evidence="4">histidine kinase</fullName>
        <ecNumber evidence="4">2.7.13.3</ecNumber>
    </recommendedName>
</protein>
<keyword evidence="11 14" id="KW-1133">Transmembrane helix</keyword>
<dbReference type="PANTHER" id="PTHR45569">
    <property type="entry name" value="SENSOR PROTEIN KDPD"/>
    <property type="match status" value="1"/>
</dbReference>
<dbReference type="SUPFAM" id="SSF52402">
    <property type="entry name" value="Adenine nucleotide alpha hydrolases-like"/>
    <property type="match status" value="1"/>
</dbReference>
<dbReference type="GO" id="GO:0005886">
    <property type="term" value="C:plasma membrane"/>
    <property type="evidence" value="ECO:0007669"/>
    <property type="project" value="UniProtKB-SubCell"/>
</dbReference>
<dbReference type="InterPro" id="IPR005467">
    <property type="entry name" value="His_kinase_dom"/>
</dbReference>
<evidence type="ECO:0000313" key="17">
    <source>
        <dbReference type="Proteomes" id="UP000544090"/>
    </source>
</evidence>
<dbReference type="Pfam" id="PF13493">
    <property type="entry name" value="DUF4118"/>
    <property type="match status" value="1"/>
</dbReference>
<dbReference type="AlphaFoldDB" id="A0A7X6K583"/>
<keyword evidence="13 14" id="KW-0472">Membrane</keyword>
<dbReference type="InterPro" id="IPR052023">
    <property type="entry name" value="Histidine_kinase_KdpD"/>
</dbReference>
<dbReference type="CDD" id="cd00082">
    <property type="entry name" value="HisKA"/>
    <property type="match status" value="1"/>
</dbReference>
<proteinExistence type="predicted"/>
<dbReference type="Pfam" id="PF02702">
    <property type="entry name" value="KdpD"/>
    <property type="match status" value="1"/>
</dbReference>
<evidence type="ECO:0000256" key="13">
    <source>
        <dbReference type="ARBA" id="ARBA00023136"/>
    </source>
</evidence>
<evidence type="ECO:0000256" key="2">
    <source>
        <dbReference type="ARBA" id="ARBA00004141"/>
    </source>
</evidence>
<comment type="subcellular location">
    <subcellularLocation>
        <location evidence="3">Cell membrane</location>
    </subcellularLocation>
    <subcellularLocation>
        <location evidence="2">Membrane</location>
        <topology evidence="2">Multi-pass membrane protein</topology>
    </subcellularLocation>
</comment>
<evidence type="ECO:0000256" key="7">
    <source>
        <dbReference type="ARBA" id="ARBA00022692"/>
    </source>
</evidence>
<dbReference type="SUPFAM" id="SSF47384">
    <property type="entry name" value="Homodimeric domain of signal transducing histidine kinase"/>
    <property type="match status" value="1"/>
</dbReference>
<dbReference type="InterPro" id="IPR003661">
    <property type="entry name" value="HisK_dim/P_dom"/>
</dbReference>
<evidence type="ECO:0000256" key="8">
    <source>
        <dbReference type="ARBA" id="ARBA00022741"/>
    </source>
</evidence>
<reference evidence="16 17" key="1">
    <citation type="submission" date="2020-04" db="EMBL/GenBank/DDBJ databases">
        <title>Arthrobacter sp. nov.</title>
        <authorList>
            <person name="Liu S."/>
        </authorList>
    </citation>
    <scope>NUCLEOTIDE SEQUENCE [LARGE SCALE GENOMIC DNA]</scope>
    <source>
        <strain evidence="16 17">E918</strain>
    </source>
</reference>
<dbReference type="Gene3D" id="3.40.50.300">
    <property type="entry name" value="P-loop containing nucleotide triphosphate hydrolases"/>
    <property type="match status" value="1"/>
</dbReference>
<keyword evidence="12" id="KW-0902">Two-component regulatory system</keyword>
<evidence type="ECO:0000256" key="11">
    <source>
        <dbReference type="ARBA" id="ARBA00022989"/>
    </source>
</evidence>
<evidence type="ECO:0000313" key="16">
    <source>
        <dbReference type="EMBL" id="NKX55435.1"/>
    </source>
</evidence>
<dbReference type="PRINTS" id="PR00344">
    <property type="entry name" value="BCTRLSENSOR"/>
</dbReference>
<comment type="catalytic activity">
    <reaction evidence="1">
        <text>ATP + protein L-histidine = ADP + protein N-phospho-L-histidine.</text>
        <dbReference type="EC" id="2.7.13.3"/>
    </reaction>
</comment>
<dbReference type="InterPro" id="IPR038318">
    <property type="entry name" value="KdpD_sf"/>
</dbReference>
<dbReference type="Gene3D" id="1.10.287.130">
    <property type="match status" value="1"/>
</dbReference>
<dbReference type="InterPro" id="IPR025201">
    <property type="entry name" value="KdpD_TM"/>
</dbReference>
<keyword evidence="17" id="KW-1185">Reference proteome</keyword>
<evidence type="ECO:0000256" key="1">
    <source>
        <dbReference type="ARBA" id="ARBA00000085"/>
    </source>
</evidence>
<dbReference type="InterPro" id="IPR003594">
    <property type="entry name" value="HATPase_dom"/>
</dbReference>
<evidence type="ECO:0000256" key="14">
    <source>
        <dbReference type="SAM" id="Phobius"/>
    </source>
</evidence>
<dbReference type="Gene3D" id="3.30.565.10">
    <property type="entry name" value="Histidine kinase-like ATPase, C-terminal domain"/>
    <property type="match status" value="1"/>
</dbReference>
<dbReference type="RefSeq" id="WP_168486957.1">
    <property type="nucleotide sequence ID" value="NZ_JAAZSQ010000012.1"/>
</dbReference>
<dbReference type="InterPro" id="IPR027417">
    <property type="entry name" value="P-loop_NTPase"/>
</dbReference>
<evidence type="ECO:0000256" key="10">
    <source>
        <dbReference type="ARBA" id="ARBA00022840"/>
    </source>
</evidence>
<dbReference type="InterPro" id="IPR003852">
    <property type="entry name" value="Sig_transdc_His_kinase_KdpD_N"/>
</dbReference>
<evidence type="ECO:0000256" key="5">
    <source>
        <dbReference type="ARBA" id="ARBA00022553"/>
    </source>
</evidence>
<keyword evidence="8" id="KW-0547">Nucleotide-binding</keyword>
<dbReference type="Pfam" id="PF02518">
    <property type="entry name" value="HATPase_c"/>
    <property type="match status" value="1"/>
</dbReference>
<name>A0A7X6K583_9MICC</name>
<feature type="transmembrane region" description="Helical" evidence="14">
    <location>
        <begin position="410"/>
        <end position="435"/>
    </location>
</feature>
<dbReference type="PANTHER" id="PTHR45569:SF1">
    <property type="entry name" value="SENSOR PROTEIN KDPD"/>
    <property type="match status" value="1"/>
</dbReference>
<evidence type="ECO:0000256" key="9">
    <source>
        <dbReference type="ARBA" id="ARBA00022777"/>
    </source>
</evidence>
<feature type="transmembrane region" description="Helical" evidence="14">
    <location>
        <begin position="378"/>
        <end position="398"/>
    </location>
</feature>
<dbReference type="GO" id="GO:0000155">
    <property type="term" value="F:phosphorelay sensor kinase activity"/>
    <property type="evidence" value="ECO:0007669"/>
    <property type="project" value="InterPro"/>
</dbReference>
<keyword evidence="9 16" id="KW-0418">Kinase</keyword>
<evidence type="ECO:0000256" key="4">
    <source>
        <dbReference type="ARBA" id="ARBA00012438"/>
    </source>
</evidence>
<evidence type="ECO:0000256" key="3">
    <source>
        <dbReference type="ARBA" id="ARBA00004236"/>
    </source>
</evidence>
<dbReference type="Gene3D" id="1.20.120.620">
    <property type="entry name" value="Backbone structure of the membrane domain of e. Coli histidine kinase receptor kdpd"/>
    <property type="match status" value="1"/>
</dbReference>
<dbReference type="Gene3D" id="3.40.50.620">
    <property type="entry name" value="HUPs"/>
    <property type="match status" value="1"/>
</dbReference>
<dbReference type="InterPro" id="IPR006016">
    <property type="entry name" value="UspA"/>
</dbReference>
<keyword evidence="7 14" id="KW-0812">Transmembrane</keyword>